<proteinExistence type="inferred from homology"/>
<name>A0ABN1BDW7_9BURK</name>
<organism evidence="3 4">
    <name type="scientific">Pigmentiphaga daeguensis</name>
    <dbReference type="NCBI Taxonomy" id="414049"/>
    <lineage>
        <taxon>Bacteria</taxon>
        <taxon>Pseudomonadati</taxon>
        <taxon>Pseudomonadota</taxon>
        <taxon>Betaproteobacteria</taxon>
        <taxon>Burkholderiales</taxon>
        <taxon>Alcaligenaceae</taxon>
        <taxon>Pigmentiphaga</taxon>
    </lineage>
</organism>
<gene>
    <name evidence="3" type="ORF">GCM10009097_09050</name>
</gene>
<keyword evidence="2" id="KW-0732">Signal</keyword>
<feature type="chain" id="PRO_5047396396" evidence="2">
    <location>
        <begin position="28"/>
        <end position="324"/>
    </location>
</feature>
<evidence type="ECO:0000313" key="3">
    <source>
        <dbReference type="EMBL" id="GAA0495219.1"/>
    </source>
</evidence>
<reference evidence="3 4" key="1">
    <citation type="journal article" date="2019" name="Int. J. Syst. Evol. Microbiol.">
        <title>The Global Catalogue of Microorganisms (GCM) 10K type strain sequencing project: providing services to taxonomists for standard genome sequencing and annotation.</title>
        <authorList>
            <consortium name="The Broad Institute Genomics Platform"/>
            <consortium name="The Broad Institute Genome Sequencing Center for Infectious Disease"/>
            <person name="Wu L."/>
            <person name="Ma J."/>
        </authorList>
    </citation>
    <scope>NUCLEOTIDE SEQUENCE [LARGE SCALE GENOMIC DNA]</scope>
    <source>
        <strain evidence="3 4">JCM 14330</strain>
    </source>
</reference>
<dbReference type="SUPFAM" id="SSF53850">
    <property type="entry name" value="Periplasmic binding protein-like II"/>
    <property type="match status" value="1"/>
</dbReference>
<sequence>MTPTPLARGLALIGGGLALSFALAATAADNWPTRPITFVVPSSPGGGTDIYARLLAEGVGKALRQTVVVENKPGASGNIGAAAAARATPDGYTFLVSATPAIAVNPYLYKNLPYDAEKDLVPVARGVDAPLVYVVPPGSRFKTLDDLLAAGKSEPGKLAFGSAGHGSPTFLGVKVMEEKTGAAFTHVPYKGMAPTMQDFLGGRLDFLQSDVASVLPHIKSGKAVPLAISSKSPLFPKVPVWTDKGLPDVPQSFSVMAPAGTPDAVIQKMSQTVVKAMQEPSVKQRLIEQGYLPVSDTPARFSQQLKEERAMWKSLIERNHITVE</sequence>
<dbReference type="PIRSF" id="PIRSF017082">
    <property type="entry name" value="YflP"/>
    <property type="match status" value="1"/>
</dbReference>
<evidence type="ECO:0000256" key="1">
    <source>
        <dbReference type="ARBA" id="ARBA00006987"/>
    </source>
</evidence>
<evidence type="ECO:0000313" key="4">
    <source>
        <dbReference type="Proteomes" id="UP001501706"/>
    </source>
</evidence>
<evidence type="ECO:0000256" key="2">
    <source>
        <dbReference type="SAM" id="SignalP"/>
    </source>
</evidence>
<accession>A0ABN1BDW7</accession>
<dbReference type="InterPro" id="IPR042100">
    <property type="entry name" value="Bug_dom1"/>
</dbReference>
<dbReference type="InterPro" id="IPR005064">
    <property type="entry name" value="BUG"/>
</dbReference>
<feature type="signal peptide" evidence="2">
    <location>
        <begin position="1"/>
        <end position="27"/>
    </location>
</feature>
<dbReference type="Proteomes" id="UP001501706">
    <property type="component" value="Unassembled WGS sequence"/>
</dbReference>
<dbReference type="Gene3D" id="3.40.190.10">
    <property type="entry name" value="Periplasmic binding protein-like II"/>
    <property type="match status" value="1"/>
</dbReference>
<dbReference type="RefSeq" id="WP_087841352.1">
    <property type="nucleotide sequence ID" value="NZ_BAAAEN010000002.1"/>
</dbReference>
<comment type="caution">
    <text evidence="3">The sequence shown here is derived from an EMBL/GenBank/DDBJ whole genome shotgun (WGS) entry which is preliminary data.</text>
</comment>
<keyword evidence="4" id="KW-1185">Reference proteome</keyword>
<dbReference type="Gene3D" id="3.40.190.150">
    <property type="entry name" value="Bordetella uptake gene, domain 1"/>
    <property type="match status" value="1"/>
</dbReference>
<dbReference type="CDD" id="cd07012">
    <property type="entry name" value="PBP2_Bug_TTT"/>
    <property type="match status" value="1"/>
</dbReference>
<dbReference type="PANTHER" id="PTHR42928:SF5">
    <property type="entry name" value="BLR1237 PROTEIN"/>
    <property type="match status" value="1"/>
</dbReference>
<dbReference type="Pfam" id="PF03401">
    <property type="entry name" value="TctC"/>
    <property type="match status" value="1"/>
</dbReference>
<comment type="similarity">
    <text evidence="1">Belongs to the UPF0065 (bug) family.</text>
</comment>
<dbReference type="PANTHER" id="PTHR42928">
    <property type="entry name" value="TRICARBOXYLATE-BINDING PROTEIN"/>
    <property type="match status" value="1"/>
</dbReference>
<protein>
    <submittedName>
        <fullName evidence="3">Tripartite tricarboxylate transporter substrate binding protein BugE</fullName>
    </submittedName>
</protein>
<dbReference type="EMBL" id="BAAAEN010000002">
    <property type="protein sequence ID" value="GAA0495219.1"/>
    <property type="molecule type" value="Genomic_DNA"/>
</dbReference>